<feature type="active site" evidence="10 12">
    <location>
        <position position="709"/>
    </location>
</feature>
<comment type="similarity">
    <text evidence="10 11 14">Belongs to the peptidase S16 family.</text>
</comment>
<protein>
    <recommendedName>
        <fullName evidence="10 11">Lon protease</fullName>
        <ecNumber evidence="10 11">3.4.21.53</ecNumber>
    </recommendedName>
    <alternativeName>
        <fullName evidence="10">ATP-dependent protease La</fullName>
    </alternativeName>
</protein>
<dbReference type="Gene3D" id="1.10.8.60">
    <property type="match status" value="1"/>
</dbReference>
<dbReference type="InterPro" id="IPR015947">
    <property type="entry name" value="PUA-like_sf"/>
</dbReference>
<dbReference type="PANTHER" id="PTHR10046">
    <property type="entry name" value="ATP DEPENDENT LON PROTEASE FAMILY MEMBER"/>
    <property type="match status" value="1"/>
</dbReference>
<keyword evidence="8 10" id="KW-0346">Stress response</keyword>
<evidence type="ECO:0000256" key="8">
    <source>
        <dbReference type="ARBA" id="ARBA00023016"/>
    </source>
</evidence>
<dbReference type="KEGG" id="ccro:CMC5_019630"/>
<evidence type="ECO:0000256" key="9">
    <source>
        <dbReference type="ARBA" id="ARBA00050665"/>
    </source>
</evidence>
<evidence type="ECO:0000256" key="3">
    <source>
        <dbReference type="ARBA" id="ARBA00022670"/>
    </source>
</evidence>
<feature type="active site" evidence="10 12">
    <location>
        <position position="752"/>
    </location>
</feature>
<dbReference type="PROSITE" id="PS51787">
    <property type="entry name" value="LON_N"/>
    <property type="match status" value="1"/>
</dbReference>
<keyword evidence="6 10" id="KW-0720">Serine protease</keyword>
<dbReference type="InterPro" id="IPR027417">
    <property type="entry name" value="P-loop_NTPase"/>
</dbReference>
<dbReference type="Pfam" id="PF05362">
    <property type="entry name" value="Lon_C"/>
    <property type="match status" value="1"/>
</dbReference>
<feature type="domain" description="Lon proteolytic" evidence="15">
    <location>
        <begin position="622"/>
        <end position="803"/>
    </location>
</feature>
<dbReference type="InterPro" id="IPR046336">
    <property type="entry name" value="Lon_prtase_N_sf"/>
</dbReference>
<dbReference type="Gene3D" id="2.30.130.40">
    <property type="entry name" value="LON domain-like"/>
    <property type="match status" value="1"/>
</dbReference>
<dbReference type="NCBIfam" id="TIGR00763">
    <property type="entry name" value="lon"/>
    <property type="match status" value="1"/>
</dbReference>
<keyword evidence="18" id="KW-1185">Reference proteome</keyword>
<dbReference type="SMART" id="SM00382">
    <property type="entry name" value="AAA"/>
    <property type="match status" value="1"/>
</dbReference>
<comment type="catalytic activity">
    <reaction evidence="9 10 11 14">
        <text>Hydrolysis of proteins in presence of ATP.</text>
        <dbReference type="EC" id="3.4.21.53"/>
    </reaction>
</comment>
<dbReference type="InterPro" id="IPR054594">
    <property type="entry name" value="Lon_lid"/>
</dbReference>
<comment type="subunit">
    <text evidence="10 11">Homohexamer. Organized in a ring with a central cavity.</text>
</comment>
<dbReference type="GO" id="GO:0004176">
    <property type="term" value="F:ATP-dependent peptidase activity"/>
    <property type="evidence" value="ECO:0007669"/>
    <property type="project" value="UniProtKB-UniRule"/>
</dbReference>
<dbReference type="SUPFAM" id="SSF88697">
    <property type="entry name" value="PUA domain-like"/>
    <property type="match status" value="1"/>
</dbReference>
<evidence type="ECO:0000256" key="2">
    <source>
        <dbReference type="ARBA" id="ARBA00022490"/>
    </source>
</evidence>
<dbReference type="Pfam" id="PF22667">
    <property type="entry name" value="Lon_lid"/>
    <property type="match status" value="1"/>
</dbReference>
<dbReference type="Proteomes" id="UP000067626">
    <property type="component" value="Chromosome"/>
</dbReference>
<dbReference type="Pfam" id="PF02190">
    <property type="entry name" value="LON_substr_bdg"/>
    <property type="match status" value="1"/>
</dbReference>
<evidence type="ECO:0000256" key="14">
    <source>
        <dbReference type="PROSITE-ProRule" id="PRU01122"/>
    </source>
</evidence>
<dbReference type="HAMAP" id="MF_01973">
    <property type="entry name" value="lon_bact"/>
    <property type="match status" value="1"/>
</dbReference>
<dbReference type="InterPro" id="IPR008269">
    <property type="entry name" value="Lon_proteolytic"/>
</dbReference>
<keyword evidence="5 10" id="KW-0378">Hydrolase</keyword>
<dbReference type="InterPro" id="IPR003959">
    <property type="entry name" value="ATPase_AAA_core"/>
</dbReference>
<keyword evidence="2 10" id="KW-0963">Cytoplasm</keyword>
<evidence type="ECO:0000256" key="4">
    <source>
        <dbReference type="ARBA" id="ARBA00022741"/>
    </source>
</evidence>
<comment type="function">
    <text evidence="10">ATP-dependent serine protease that mediates the selective degradation of mutant and abnormal proteins as well as certain short-lived regulatory proteins. Required for cellular homeostasis and for survival from DNA damage and developmental changes induced by stress. Degrades polypeptides processively to yield small peptide fragments that are 5 to 10 amino acids long. Binds to DNA in a double-stranded, site-specific manner.</text>
</comment>
<dbReference type="PRINTS" id="PR00830">
    <property type="entry name" value="ENDOLAPTASE"/>
</dbReference>
<evidence type="ECO:0000259" key="15">
    <source>
        <dbReference type="PROSITE" id="PS51786"/>
    </source>
</evidence>
<dbReference type="SUPFAM" id="SSF52540">
    <property type="entry name" value="P-loop containing nucleoside triphosphate hydrolases"/>
    <property type="match status" value="1"/>
</dbReference>
<reference evidence="17 18" key="1">
    <citation type="submission" date="2015-07" db="EMBL/GenBank/DDBJ databases">
        <title>Genome analysis of myxobacterium Chondromyces crocatus Cm c5 reveals a high potential for natural compound synthesis and the genetic basis for the loss of fruiting body formation.</title>
        <authorList>
            <person name="Zaburannyi N."/>
            <person name="Bunk B."/>
            <person name="Maier J."/>
            <person name="Overmann J."/>
            <person name="Mueller R."/>
        </authorList>
    </citation>
    <scope>NUCLEOTIDE SEQUENCE [LARGE SCALE GENOMIC DNA]</scope>
    <source>
        <strain evidence="17 18">Cm c5</strain>
    </source>
</reference>
<dbReference type="PIRSF" id="PIRSF001174">
    <property type="entry name" value="Lon_proteas"/>
    <property type="match status" value="1"/>
</dbReference>
<dbReference type="GO" id="GO:0004252">
    <property type="term" value="F:serine-type endopeptidase activity"/>
    <property type="evidence" value="ECO:0007669"/>
    <property type="project" value="UniProtKB-UniRule"/>
</dbReference>
<dbReference type="EMBL" id="CP012159">
    <property type="protein sequence ID" value="AKT37820.1"/>
    <property type="molecule type" value="Genomic_DNA"/>
</dbReference>
<dbReference type="PROSITE" id="PS51786">
    <property type="entry name" value="LON_PROTEOLYTIC"/>
    <property type="match status" value="1"/>
</dbReference>
<keyword evidence="7 10" id="KW-0067">ATP-binding</keyword>
<dbReference type="GO" id="GO:0005737">
    <property type="term" value="C:cytoplasm"/>
    <property type="evidence" value="ECO:0007669"/>
    <property type="project" value="UniProtKB-SubCell"/>
</dbReference>
<dbReference type="SUPFAM" id="SSF54211">
    <property type="entry name" value="Ribosomal protein S5 domain 2-like"/>
    <property type="match status" value="1"/>
</dbReference>
<feature type="binding site" evidence="10 13">
    <location>
        <begin position="385"/>
        <end position="392"/>
    </location>
    <ligand>
        <name>ATP</name>
        <dbReference type="ChEBI" id="CHEBI:30616"/>
    </ligand>
</feature>
<dbReference type="InterPro" id="IPR014721">
    <property type="entry name" value="Ribsml_uS5_D2-typ_fold_subgr"/>
</dbReference>
<dbReference type="GO" id="GO:0016887">
    <property type="term" value="F:ATP hydrolysis activity"/>
    <property type="evidence" value="ECO:0007669"/>
    <property type="project" value="UniProtKB-UniRule"/>
</dbReference>
<dbReference type="PATRIC" id="fig|52.7.peg.2115"/>
<organism evidence="17 18">
    <name type="scientific">Chondromyces crocatus</name>
    <dbReference type="NCBI Taxonomy" id="52"/>
    <lineage>
        <taxon>Bacteria</taxon>
        <taxon>Pseudomonadati</taxon>
        <taxon>Myxococcota</taxon>
        <taxon>Polyangia</taxon>
        <taxon>Polyangiales</taxon>
        <taxon>Polyangiaceae</taxon>
        <taxon>Chondromyces</taxon>
    </lineage>
</organism>
<comment type="subcellular location">
    <subcellularLocation>
        <location evidence="1 10 11">Cytoplasm</location>
    </subcellularLocation>
</comment>
<evidence type="ECO:0000256" key="7">
    <source>
        <dbReference type="ARBA" id="ARBA00022840"/>
    </source>
</evidence>
<dbReference type="CDD" id="cd19500">
    <property type="entry name" value="RecA-like_Lon"/>
    <property type="match status" value="1"/>
</dbReference>
<evidence type="ECO:0000256" key="6">
    <source>
        <dbReference type="ARBA" id="ARBA00022825"/>
    </source>
</evidence>
<dbReference type="GO" id="GO:0005524">
    <property type="term" value="F:ATP binding"/>
    <property type="evidence" value="ECO:0007669"/>
    <property type="project" value="UniProtKB-UniRule"/>
</dbReference>
<comment type="induction">
    <text evidence="10">By heat shock.</text>
</comment>
<evidence type="ECO:0000313" key="18">
    <source>
        <dbReference type="Proteomes" id="UP000067626"/>
    </source>
</evidence>
<dbReference type="SMART" id="SM00464">
    <property type="entry name" value="LON"/>
    <property type="match status" value="1"/>
</dbReference>
<sequence length="824" mass="90880">MSRAPLFSGTGLANTSRMPERRSLPVLALRDTVLYPGIATPITVGRLKTLRAVEAALRAEGEEKRLFAVAQRDAAEEPTTEGLYHVGVVARITQVQRFGAGLQIILSCETRATALQYTEVSGVMRAVTVELADLPPMIDAAANEEALTREVRDQAVVYGRRRGAPEDVLRQFVSTLHDGKELVNHVAFYLDLETAEKQALLETLSNDQRLERLNEHLHHQIEIAEAQERIRTSVEEELGERQREMYLREQLRAIQKELGESDEEVSAERLEQKLEKAGLPEETAREVRRELNRLKRMGRETSPEAQQLMSWLEWVADLPWNERTPDHVDLDEARRILDEEHYALGDVKDRVLEFLAVRKLRADQTPEGDARSRAISRGPILLFLGPPGTGKTSIAESIAHALGRKYVRVALGGARDEADIRGHRRTYVGALPGRILQGMKRVGSKNPVVVLDEIDKLGVSYQGDPASALLEVLDPAQNHGFVDHYLGLPFDLSEVLFICTANLRDGIPGPLFDRMETIAFAGYTEVEKHEIARRYLLPRQLDENGLREGQLAVADPALRELITSYTREAGVRQLERSIGALARKAARRIATNEIERAEILSALSVRELLGRSLVRPERRLLRDAAGVVTGMYYTPMGGDIMHVEATVMPGKGEFILTGQLGDVMKESGRAALSYARAHAGGLGIPARRLQGHDVHLHVPAGAVPKDGPSAGVPIAVALVSALSGRPVRSDVAMTGEITLRGTVLPIGGIKEKVLGAHRAGIPEIILPAENEADLDDLPVDVRSSLQFHLVEHLDQAIALCLRARPLRAETDEGEETSRTYARAS</sequence>
<dbReference type="GO" id="GO:0043565">
    <property type="term" value="F:sequence-specific DNA binding"/>
    <property type="evidence" value="ECO:0007669"/>
    <property type="project" value="UniProtKB-UniRule"/>
</dbReference>
<keyword evidence="3 10" id="KW-0645">Protease</keyword>
<dbReference type="Gene3D" id="1.20.5.5270">
    <property type="match status" value="1"/>
</dbReference>
<dbReference type="Gene3D" id="3.30.230.10">
    <property type="match status" value="1"/>
</dbReference>
<feature type="domain" description="Lon N-terminal" evidence="16">
    <location>
        <begin position="24"/>
        <end position="221"/>
    </location>
</feature>
<dbReference type="InterPro" id="IPR027065">
    <property type="entry name" value="Lon_Prtase"/>
</dbReference>
<dbReference type="InterPro" id="IPR003111">
    <property type="entry name" value="Lon_prtase_N"/>
</dbReference>
<dbReference type="AlphaFoldDB" id="A0A0K1EAC2"/>
<evidence type="ECO:0000256" key="10">
    <source>
        <dbReference type="HAMAP-Rule" id="MF_01973"/>
    </source>
</evidence>
<evidence type="ECO:0000313" key="17">
    <source>
        <dbReference type="EMBL" id="AKT37820.1"/>
    </source>
</evidence>
<dbReference type="STRING" id="52.CMC5_019630"/>
<name>A0A0K1EAC2_CHOCO</name>
<evidence type="ECO:0000256" key="11">
    <source>
        <dbReference type="PIRNR" id="PIRNR001174"/>
    </source>
</evidence>
<dbReference type="FunFam" id="3.40.50.300:FF:000021">
    <property type="entry name" value="Lon protease homolog"/>
    <property type="match status" value="1"/>
</dbReference>
<evidence type="ECO:0000256" key="5">
    <source>
        <dbReference type="ARBA" id="ARBA00022801"/>
    </source>
</evidence>
<accession>A0A0K1EAC2</accession>
<dbReference type="Gene3D" id="1.20.58.1480">
    <property type="match status" value="1"/>
</dbReference>
<proteinExistence type="evidence at transcript level"/>
<gene>
    <name evidence="10" type="primary">lon</name>
    <name evidence="17" type="ORF">CMC5_019630</name>
</gene>
<dbReference type="GO" id="GO:0034605">
    <property type="term" value="P:cellular response to heat"/>
    <property type="evidence" value="ECO:0007669"/>
    <property type="project" value="UniProtKB-UniRule"/>
</dbReference>
<dbReference type="InterPro" id="IPR020568">
    <property type="entry name" value="Ribosomal_Su5_D2-typ_SF"/>
</dbReference>
<evidence type="ECO:0000256" key="12">
    <source>
        <dbReference type="PIRSR" id="PIRSR001174-1"/>
    </source>
</evidence>
<dbReference type="Gene3D" id="3.40.50.300">
    <property type="entry name" value="P-loop containing nucleotide triphosphate hydrolases"/>
    <property type="match status" value="1"/>
</dbReference>
<evidence type="ECO:0000256" key="13">
    <source>
        <dbReference type="PIRSR" id="PIRSR001174-2"/>
    </source>
</evidence>
<evidence type="ECO:0000256" key="1">
    <source>
        <dbReference type="ARBA" id="ARBA00004496"/>
    </source>
</evidence>
<dbReference type="Pfam" id="PF00004">
    <property type="entry name" value="AAA"/>
    <property type="match status" value="1"/>
</dbReference>
<dbReference type="GO" id="GO:0006515">
    <property type="term" value="P:protein quality control for misfolded or incompletely synthesized proteins"/>
    <property type="evidence" value="ECO:0007669"/>
    <property type="project" value="UniProtKB-UniRule"/>
</dbReference>
<evidence type="ECO:0000259" key="16">
    <source>
        <dbReference type="PROSITE" id="PS51787"/>
    </source>
</evidence>
<dbReference type="InterPro" id="IPR027543">
    <property type="entry name" value="Lon_bac"/>
</dbReference>
<dbReference type="InterPro" id="IPR004815">
    <property type="entry name" value="Lon_bac/euk-typ"/>
</dbReference>
<dbReference type="InterPro" id="IPR003593">
    <property type="entry name" value="AAA+_ATPase"/>
</dbReference>
<dbReference type="EC" id="3.4.21.53" evidence="10 11"/>
<keyword evidence="4 10" id="KW-0547">Nucleotide-binding</keyword>